<feature type="compositionally biased region" description="Polar residues" evidence="1">
    <location>
        <begin position="1158"/>
        <end position="1178"/>
    </location>
</feature>
<feature type="domain" description="Mub B2-like" evidence="5">
    <location>
        <begin position="532"/>
        <end position="624"/>
    </location>
</feature>
<keyword evidence="2" id="KW-0472">Membrane</keyword>
<evidence type="ECO:0008006" key="8">
    <source>
        <dbReference type="Google" id="ProtNLM"/>
    </source>
</evidence>
<sequence length="1209" mass="126543">MSKVLICSAVLGGLTLANNVQAKANTTTDTAGTDGHTAVVTDDAATKASSTVELNAPQTTTTTNTNVSATSNSQAPKSNSAQSVANSGEVGTSSTTDEAKTTQSNETATSSQSQATVAQDESDSAQSVTSKVQNLKSATSEEVMAAKQSARADYDATGQPQEIKASDATAEKTGQVVINYIDKDTNKLITFKVADSTLPASVGTNSTGTVVTWTTDPDPHSQSASTNLTAAWIKGYKFMNTDTTDMTLGTMAENKVINAYYEKVADVKVQYVDEDNPDTIIYSFTLNGSSFYGGEDYDVSYQKPTFWGYIYDAAKTDQSALKGVFKGVDEVQSPVLIKIYYKKTYTDSNAPSVYVKSPLGAWYSNLNDPTGQTHQKTTEPSANTSTPGTDDSNANTVFGSISLPTAAVKLTNSDTGPQQFQNYTLYDSEGFQTPIFGQELGTHDDYVANQPVMIEFIDDDDNYSEITTREIGAYDPSTNTIPVGVYDTSTVQNEIQPGLLAQGYQFVRVNGMTTGAYDDMYRVVYYHYVHTASYSTATSTRTINFVDTDNNQVADSITQTVTYKVTTDNVTGESVYTPQEAYYQYDVPTVAGYTTTETEVPQVALAVTTDQPTNTTATVTYTPKTNIEYTLIPVDDGGTPIGDTQTRTGKTGEPITDTPTIKGYTLVPDQNLLVPDDGGKVTVVYTADNQAASVSYIDDVTGKTIGTVPLTGKTNTAINFDLAKSKTKDLTSQGYEVISDDTQKSAVYDDNDLTVQYFEVHLTETIVGPTIPTDPKDGNYDATHKQFIVNVTAKNPAGVTADLTPENGQQTLNYDRTVTTNEVTQQQQFGAWQLEGSDYATVSATPLDGYQANPTSIPAASTGIAAFVKNNNDEDGHFNAEINYTALSHAYTLVPITADGTPIGSSVTGTGITGEPITDFPTIDGYTPTPGQKVSVPDGDTTVTVTYTPTGTGGNTTGTPTGTDGTTTTPTGNGGTTTGTPTGTDGTTTTPIGNGGTTTGTPTGTDGTTTTPTGNGGTTTGTPTGTGGTTTTPTGNGGTTTGTPTGTGGTTTTPTGNGGTTTGTPTGTGGTMTTPTTNGDTTTGTATSTTPDTPAGNTVNTGIPTTTTDTDTSESTTPDEEGDDTTNSATQDDSTATDQPQSDQTAVKKTVVVLPELTNKSSRNNGQMHQSTLPQTNDGQRDATSLIGLGLLTGLMTVFGLTRKSKKQD</sequence>
<dbReference type="Gene3D" id="3.10.20.470">
    <property type="match status" value="1"/>
</dbReference>
<feature type="region of interest" description="Disordered" evidence="1">
    <location>
        <begin position="634"/>
        <end position="656"/>
    </location>
</feature>
<feature type="signal peptide" evidence="3">
    <location>
        <begin position="1"/>
        <end position="22"/>
    </location>
</feature>
<feature type="region of interest" description="Disordered" evidence="1">
    <location>
        <begin position="946"/>
        <end position="1181"/>
    </location>
</feature>
<feature type="region of interest" description="Disordered" evidence="1">
    <location>
        <begin position="44"/>
        <end position="161"/>
    </location>
</feature>
<dbReference type="AlphaFoldDB" id="A0A0R1LY34"/>
<feature type="compositionally biased region" description="Polar residues" evidence="1">
    <location>
        <begin position="47"/>
        <end position="58"/>
    </location>
</feature>
<reference evidence="6 7" key="1">
    <citation type="journal article" date="2015" name="Genome Announc.">
        <title>Expanding the biotechnology potential of lactobacilli through comparative genomics of 213 strains and associated genera.</title>
        <authorList>
            <person name="Sun Z."/>
            <person name="Harris H.M."/>
            <person name="McCann A."/>
            <person name="Guo C."/>
            <person name="Argimon S."/>
            <person name="Zhang W."/>
            <person name="Yang X."/>
            <person name="Jeffery I.B."/>
            <person name="Cooney J.C."/>
            <person name="Kagawa T.F."/>
            <person name="Liu W."/>
            <person name="Song Y."/>
            <person name="Salvetti E."/>
            <person name="Wrobel A."/>
            <person name="Rasinkangas P."/>
            <person name="Parkhill J."/>
            <person name="Rea M.C."/>
            <person name="O'Sullivan O."/>
            <person name="Ritari J."/>
            <person name="Douillard F.P."/>
            <person name="Paul Ross R."/>
            <person name="Yang R."/>
            <person name="Briner A.E."/>
            <person name="Felis G.E."/>
            <person name="de Vos W.M."/>
            <person name="Barrangou R."/>
            <person name="Klaenhammer T.R."/>
            <person name="Caufield P.W."/>
            <person name="Cui Y."/>
            <person name="Zhang H."/>
            <person name="O'Toole P.W."/>
        </authorList>
    </citation>
    <scope>NUCLEOTIDE SEQUENCE [LARGE SCALE GENOMIC DNA]</scope>
    <source>
        <strain evidence="6 7">DSM 19909</strain>
    </source>
</reference>
<feature type="compositionally biased region" description="Low complexity" evidence="1">
    <location>
        <begin position="1101"/>
        <end position="1116"/>
    </location>
</feature>
<keyword evidence="2" id="KW-0812">Transmembrane</keyword>
<dbReference type="Proteomes" id="UP000051160">
    <property type="component" value="Unassembled WGS sequence"/>
</dbReference>
<feature type="region of interest" description="Disordered" evidence="1">
    <location>
        <begin position="366"/>
        <end position="393"/>
    </location>
</feature>
<feature type="domain" description="Mucin binding" evidence="4">
    <location>
        <begin position="690"/>
        <end position="762"/>
    </location>
</feature>
<evidence type="ECO:0000256" key="3">
    <source>
        <dbReference type="SAM" id="SignalP"/>
    </source>
</evidence>
<protein>
    <recommendedName>
        <fullName evidence="8">Gram-positive cocci surface proteins LPxTG domain-containing protein</fullName>
    </recommendedName>
</protein>
<evidence type="ECO:0000259" key="5">
    <source>
        <dbReference type="Pfam" id="PF17966"/>
    </source>
</evidence>
<accession>A0A0R1LY34</accession>
<feature type="compositionally biased region" description="Polar residues" evidence="1">
    <location>
        <begin position="1127"/>
        <end position="1147"/>
    </location>
</feature>
<feature type="compositionally biased region" description="Low complexity" evidence="1">
    <location>
        <begin position="59"/>
        <end position="73"/>
    </location>
</feature>
<feature type="transmembrane region" description="Helical" evidence="2">
    <location>
        <begin position="1183"/>
        <end position="1202"/>
    </location>
</feature>
<dbReference type="Pfam" id="PF17965">
    <property type="entry name" value="MucBP_2"/>
    <property type="match status" value="1"/>
</dbReference>
<feature type="compositionally biased region" description="Low complexity" evidence="1">
    <location>
        <begin position="1071"/>
        <end position="1094"/>
    </location>
</feature>
<evidence type="ECO:0000256" key="2">
    <source>
        <dbReference type="SAM" id="Phobius"/>
    </source>
</evidence>
<feature type="compositionally biased region" description="Low complexity" evidence="1">
    <location>
        <begin position="999"/>
        <end position="1013"/>
    </location>
</feature>
<keyword evidence="7" id="KW-1185">Reference proteome</keyword>
<feature type="compositionally biased region" description="Polar residues" evidence="1">
    <location>
        <begin position="74"/>
        <end position="140"/>
    </location>
</feature>
<name>A0A0R1LY34_9LACO</name>
<keyword evidence="3" id="KW-0732">Signal</keyword>
<feature type="compositionally biased region" description="Gly residues" evidence="1">
    <location>
        <begin position="1035"/>
        <end position="1049"/>
    </location>
</feature>
<evidence type="ECO:0000313" key="6">
    <source>
        <dbReference type="EMBL" id="KRK97833.1"/>
    </source>
</evidence>
<dbReference type="Gene3D" id="2.60.40.4300">
    <property type="match status" value="2"/>
</dbReference>
<feature type="chain" id="PRO_5006407676" description="Gram-positive cocci surface proteins LPxTG domain-containing protein" evidence="3">
    <location>
        <begin position="23"/>
        <end position="1209"/>
    </location>
</feature>
<gene>
    <name evidence="6" type="ORF">FD04_GL000805</name>
</gene>
<evidence type="ECO:0000256" key="1">
    <source>
        <dbReference type="SAM" id="MobiDB-lite"/>
    </source>
</evidence>
<feature type="compositionally biased region" description="Low complexity" evidence="1">
    <location>
        <begin position="957"/>
        <end position="971"/>
    </location>
</feature>
<dbReference type="Pfam" id="PF17966">
    <property type="entry name" value="Muc_B2"/>
    <property type="match status" value="2"/>
</dbReference>
<feature type="domain" description="Mub B2-like" evidence="5">
    <location>
        <begin position="805"/>
        <end position="872"/>
    </location>
</feature>
<proteinExistence type="predicted"/>
<evidence type="ECO:0000259" key="4">
    <source>
        <dbReference type="Pfam" id="PF17965"/>
    </source>
</evidence>
<comment type="caution">
    <text evidence="6">The sequence shown here is derived from an EMBL/GenBank/DDBJ whole genome shotgun (WGS) entry which is preliminary data.</text>
</comment>
<dbReference type="EMBL" id="AZEE01000028">
    <property type="protein sequence ID" value="KRK97833.1"/>
    <property type="molecule type" value="Genomic_DNA"/>
</dbReference>
<dbReference type="InterPro" id="IPR041558">
    <property type="entry name" value="MucBP_2"/>
</dbReference>
<feature type="compositionally biased region" description="Gly residues" evidence="1">
    <location>
        <begin position="1014"/>
        <end position="1028"/>
    </location>
</feature>
<dbReference type="STRING" id="1423776.FD04_GL000805"/>
<feature type="compositionally biased region" description="Low complexity" evidence="1">
    <location>
        <begin position="978"/>
        <end position="992"/>
    </location>
</feature>
<dbReference type="InterPro" id="IPR041495">
    <property type="entry name" value="Mub_B2"/>
</dbReference>
<organism evidence="6 7">
    <name type="scientific">Secundilactobacillus odoratitofui DSM 19909 = JCM 15043</name>
    <dbReference type="NCBI Taxonomy" id="1423776"/>
    <lineage>
        <taxon>Bacteria</taxon>
        <taxon>Bacillati</taxon>
        <taxon>Bacillota</taxon>
        <taxon>Bacilli</taxon>
        <taxon>Lactobacillales</taxon>
        <taxon>Lactobacillaceae</taxon>
        <taxon>Secundilactobacillus</taxon>
    </lineage>
</organism>
<evidence type="ECO:0000313" key="7">
    <source>
        <dbReference type="Proteomes" id="UP000051160"/>
    </source>
</evidence>
<dbReference type="PATRIC" id="fig|1423776.4.peg.812"/>
<keyword evidence="2" id="KW-1133">Transmembrane helix</keyword>
<feature type="compositionally biased region" description="Gly residues" evidence="1">
    <location>
        <begin position="1056"/>
        <end position="1070"/>
    </location>
</feature>